<feature type="region of interest" description="Disordered" evidence="1">
    <location>
        <begin position="422"/>
        <end position="473"/>
    </location>
</feature>
<keyword evidence="3" id="KW-1185">Reference proteome</keyword>
<reference evidence="2 3" key="1">
    <citation type="submission" date="2013-03" db="EMBL/GenBank/DDBJ databases">
        <title>The Genome Sequence of Phialophora europaea CBS 101466.</title>
        <authorList>
            <consortium name="The Broad Institute Genomics Platform"/>
            <person name="Cuomo C."/>
            <person name="de Hoog S."/>
            <person name="Gorbushina A."/>
            <person name="Walker B."/>
            <person name="Young S.K."/>
            <person name="Zeng Q."/>
            <person name="Gargeya S."/>
            <person name="Fitzgerald M."/>
            <person name="Haas B."/>
            <person name="Abouelleil A."/>
            <person name="Allen A.W."/>
            <person name="Alvarado L."/>
            <person name="Arachchi H.M."/>
            <person name="Berlin A.M."/>
            <person name="Chapman S.B."/>
            <person name="Gainer-Dewar J."/>
            <person name="Goldberg J."/>
            <person name="Griggs A."/>
            <person name="Gujja S."/>
            <person name="Hansen M."/>
            <person name="Howarth C."/>
            <person name="Imamovic A."/>
            <person name="Ireland A."/>
            <person name="Larimer J."/>
            <person name="McCowan C."/>
            <person name="Murphy C."/>
            <person name="Pearson M."/>
            <person name="Poon T.W."/>
            <person name="Priest M."/>
            <person name="Roberts A."/>
            <person name="Saif S."/>
            <person name="Shea T."/>
            <person name="Sisk P."/>
            <person name="Sykes S."/>
            <person name="Wortman J."/>
            <person name="Nusbaum C."/>
            <person name="Birren B."/>
        </authorList>
    </citation>
    <scope>NUCLEOTIDE SEQUENCE [LARGE SCALE GENOMIC DNA]</scope>
    <source>
        <strain evidence="2 3">CBS 101466</strain>
    </source>
</reference>
<sequence length="473" mass="51708">MAPRSPTYELPSGALEQHPHNYSPLNYLSHQNSNDNSGRAVHFSDQPTTAPVTRHSIATSHVPLLQSVPSASQMPHSAARSTHPMPNIDLNAAIEYHKNTAEHLRKIHDNDRRAWEIERSALLARIADLEFRLNRARDPKRRSSNDLSLTSAQSLRADVVPPQFSFSNSTGVRKGSDSVLPFHPPVWHGPESTPPVTRVFSHDDDVSHLPSISEDDSLPFLSKQISPIHKEEARSIPIGQIDKELDGITLKSTGPAVTSSFVKIHSPPIVSPGRSPSPEQSTNGGLRVDMQRLVSPLDEKLKRHAGHTPMAFDGTLSTEQTTNTVPSPRQEDPPDPAPTTRPSIRPSENSDSYFSFVGQPGKLDVQSDTIAEEAVEDEPLFEPDEDPALKGPLMLDPSAKSQAANVFLEQVDAKLKEAAAYEVSDAANSEPSPANVDGQDEKPEQKQDDFPHLKIKKSTNFGSAWGGDMPGHI</sequence>
<feature type="compositionally biased region" description="Basic and acidic residues" evidence="1">
    <location>
        <begin position="439"/>
        <end position="452"/>
    </location>
</feature>
<dbReference type="AlphaFoldDB" id="W2RYF5"/>
<dbReference type="Proteomes" id="UP000030752">
    <property type="component" value="Unassembled WGS sequence"/>
</dbReference>
<feature type="compositionally biased region" description="Gly residues" evidence="1">
    <location>
        <begin position="464"/>
        <end position="473"/>
    </location>
</feature>
<evidence type="ECO:0000313" key="2">
    <source>
        <dbReference type="EMBL" id="ETN40823.1"/>
    </source>
</evidence>
<feature type="region of interest" description="Disordered" evidence="1">
    <location>
        <begin position="265"/>
        <end position="289"/>
    </location>
</feature>
<dbReference type="HOGENOM" id="CLU_052079_1_0_1"/>
<feature type="compositionally biased region" description="Acidic residues" evidence="1">
    <location>
        <begin position="374"/>
        <end position="386"/>
    </location>
</feature>
<dbReference type="RefSeq" id="XP_008717666.1">
    <property type="nucleotide sequence ID" value="XM_008719444.1"/>
</dbReference>
<feature type="compositionally biased region" description="Polar residues" evidence="1">
    <location>
        <begin position="23"/>
        <end position="37"/>
    </location>
</feature>
<dbReference type="VEuPathDB" id="FungiDB:HMPREF1541_05103"/>
<evidence type="ECO:0000313" key="3">
    <source>
        <dbReference type="Proteomes" id="UP000030752"/>
    </source>
</evidence>
<feature type="region of interest" description="Disordered" evidence="1">
    <location>
        <begin position="1"/>
        <end position="46"/>
    </location>
</feature>
<protein>
    <submittedName>
        <fullName evidence="2">Uncharacterized protein</fullName>
    </submittedName>
</protein>
<feature type="compositionally biased region" description="Polar residues" evidence="1">
    <location>
        <begin position="315"/>
        <end position="327"/>
    </location>
</feature>
<dbReference type="GeneID" id="19972442"/>
<name>W2RYF5_CYPE1</name>
<organism evidence="2 3">
    <name type="scientific">Cyphellophora europaea (strain CBS 101466)</name>
    <name type="common">Phialophora europaea</name>
    <dbReference type="NCBI Taxonomy" id="1220924"/>
    <lineage>
        <taxon>Eukaryota</taxon>
        <taxon>Fungi</taxon>
        <taxon>Dikarya</taxon>
        <taxon>Ascomycota</taxon>
        <taxon>Pezizomycotina</taxon>
        <taxon>Eurotiomycetes</taxon>
        <taxon>Chaetothyriomycetidae</taxon>
        <taxon>Chaetothyriales</taxon>
        <taxon>Cyphellophoraceae</taxon>
        <taxon>Cyphellophora</taxon>
    </lineage>
</organism>
<feature type="region of interest" description="Disordered" evidence="1">
    <location>
        <begin position="308"/>
        <end position="354"/>
    </location>
</feature>
<evidence type="ECO:0000256" key="1">
    <source>
        <dbReference type="SAM" id="MobiDB-lite"/>
    </source>
</evidence>
<dbReference type="OrthoDB" id="5427699at2759"/>
<dbReference type="InParanoid" id="W2RYF5"/>
<feature type="region of interest" description="Disordered" evidence="1">
    <location>
        <begin position="374"/>
        <end position="394"/>
    </location>
</feature>
<feature type="compositionally biased region" description="Polar residues" evidence="1">
    <location>
        <begin position="340"/>
        <end position="353"/>
    </location>
</feature>
<gene>
    <name evidence="2" type="ORF">HMPREF1541_05103</name>
</gene>
<accession>W2RYF5</accession>
<dbReference type="eggNOG" id="ENOG502QQ2D">
    <property type="taxonomic scope" value="Eukaryota"/>
</dbReference>
<dbReference type="EMBL" id="KB822720">
    <property type="protein sequence ID" value="ETN40823.1"/>
    <property type="molecule type" value="Genomic_DNA"/>
</dbReference>
<proteinExistence type="predicted"/>